<gene>
    <name evidence="1" type="ORF">SLEP1_g58580</name>
</gene>
<name>A0AAV5MPR0_9ROSI</name>
<accession>A0AAV5MPR0</accession>
<protein>
    <submittedName>
        <fullName evidence="1">Uncharacterized protein</fullName>
    </submittedName>
</protein>
<evidence type="ECO:0000313" key="2">
    <source>
        <dbReference type="Proteomes" id="UP001054252"/>
    </source>
</evidence>
<evidence type="ECO:0000313" key="1">
    <source>
        <dbReference type="EMBL" id="GKV51968.1"/>
    </source>
</evidence>
<keyword evidence="2" id="KW-1185">Reference proteome</keyword>
<comment type="caution">
    <text evidence="1">The sequence shown here is derived from an EMBL/GenBank/DDBJ whole genome shotgun (WGS) entry which is preliminary data.</text>
</comment>
<dbReference type="EMBL" id="BPVZ01000579">
    <property type="protein sequence ID" value="GKV51968.1"/>
    <property type="molecule type" value="Genomic_DNA"/>
</dbReference>
<sequence length="89" mass="10182">MKKEMNWNFGLKEASIAYADKDFKEMVEQGNAWEILVLLAWEEGWVCILLAIHLQRSKSSITKKHKSFSSLKPDMLLVLVDVSINGLIC</sequence>
<dbReference type="Proteomes" id="UP001054252">
    <property type="component" value="Unassembled WGS sequence"/>
</dbReference>
<dbReference type="AlphaFoldDB" id="A0AAV5MPR0"/>
<reference evidence="1 2" key="1">
    <citation type="journal article" date="2021" name="Commun. Biol.">
        <title>The genome of Shorea leprosula (Dipterocarpaceae) highlights the ecological relevance of drought in aseasonal tropical rainforests.</title>
        <authorList>
            <person name="Ng K.K.S."/>
            <person name="Kobayashi M.J."/>
            <person name="Fawcett J.A."/>
            <person name="Hatakeyama M."/>
            <person name="Paape T."/>
            <person name="Ng C.H."/>
            <person name="Ang C.C."/>
            <person name="Tnah L.H."/>
            <person name="Lee C.T."/>
            <person name="Nishiyama T."/>
            <person name="Sese J."/>
            <person name="O'Brien M.J."/>
            <person name="Copetti D."/>
            <person name="Mohd Noor M.I."/>
            <person name="Ong R.C."/>
            <person name="Putra M."/>
            <person name="Sireger I.Z."/>
            <person name="Indrioko S."/>
            <person name="Kosugi Y."/>
            <person name="Izuno A."/>
            <person name="Isagi Y."/>
            <person name="Lee S.L."/>
            <person name="Shimizu K.K."/>
        </authorList>
    </citation>
    <scope>NUCLEOTIDE SEQUENCE [LARGE SCALE GENOMIC DNA]</scope>
    <source>
        <strain evidence="1">214</strain>
    </source>
</reference>
<proteinExistence type="predicted"/>
<organism evidence="1 2">
    <name type="scientific">Rubroshorea leprosula</name>
    <dbReference type="NCBI Taxonomy" id="152421"/>
    <lineage>
        <taxon>Eukaryota</taxon>
        <taxon>Viridiplantae</taxon>
        <taxon>Streptophyta</taxon>
        <taxon>Embryophyta</taxon>
        <taxon>Tracheophyta</taxon>
        <taxon>Spermatophyta</taxon>
        <taxon>Magnoliopsida</taxon>
        <taxon>eudicotyledons</taxon>
        <taxon>Gunneridae</taxon>
        <taxon>Pentapetalae</taxon>
        <taxon>rosids</taxon>
        <taxon>malvids</taxon>
        <taxon>Malvales</taxon>
        <taxon>Dipterocarpaceae</taxon>
        <taxon>Rubroshorea</taxon>
    </lineage>
</organism>